<gene>
    <name evidence="1" type="ORF">JOC58_000011</name>
</gene>
<comment type="caution">
    <text evidence="1">The sequence shown here is derived from an EMBL/GenBank/DDBJ whole genome shotgun (WGS) entry which is preliminary data.</text>
</comment>
<dbReference type="Proteomes" id="UP001185028">
    <property type="component" value="Unassembled WGS sequence"/>
</dbReference>
<name>A0ABU1IUV0_9BACL</name>
<organism evidence="1 2">
    <name type="scientific">Paenibacillus hunanensis</name>
    <dbReference type="NCBI Taxonomy" id="539262"/>
    <lineage>
        <taxon>Bacteria</taxon>
        <taxon>Bacillati</taxon>
        <taxon>Bacillota</taxon>
        <taxon>Bacilli</taxon>
        <taxon>Bacillales</taxon>
        <taxon>Paenibacillaceae</taxon>
        <taxon>Paenibacillus</taxon>
    </lineage>
</organism>
<sequence length="36" mass="4264">MKKIQGYKESYKDILDHRSVGYTHFRPDHMVLAVSI</sequence>
<accession>A0ABU1IUV0</accession>
<dbReference type="EMBL" id="JAVDQH010000001">
    <property type="protein sequence ID" value="MDR6242127.1"/>
    <property type="molecule type" value="Genomic_DNA"/>
</dbReference>
<evidence type="ECO:0000313" key="1">
    <source>
        <dbReference type="EMBL" id="MDR6242127.1"/>
    </source>
</evidence>
<proteinExistence type="predicted"/>
<evidence type="ECO:0000313" key="2">
    <source>
        <dbReference type="Proteomes" id="UP001185028"/>
    </source>
</evidence>
<reference evidence="1 2" key="1">
    <citation type="submission" date="2023-07" db="EMBL/GenBank/DDBJ databases">
        <title>Genomic Encyclopedia of Type Strains, Phase IV (KMG-IV): sequencing the most valuable type-strain genomes for metagenomic binning, comparative biology and taxonomic classification.</title>
        <authorList>
            <person name="Goeker M."/>
        </authorList>
    </citation>
    <scope>NUCLEOTIDE SEQUENCE [LARGE SCALE GENOMIC DNA]</scope>
    <source>
        <strain evidence="1 2">DSM 22170</strain>
    </source>
</reference>
<keyword evidence="2" id="KW-1185">Reference proteome</keyword>
<protein>
    <submittedName>
        <fullName evidence="1">Uncharacterized protein</fullName>
    </submittedName>
</protein>